<protein>
    <recommendedName>
        <fullName evidence="1">HAT C-terminal dimerisation domain-containing protein</fullName>
    </recommendedName>
</protein>
<dbReference type="InterPro" id="IPR012337">
    <property type="entry name" value="RNaseH-like_sf"/>
</dbReference>
<dbReference type="SUPFAM" id="SSF53098">
    <property type="entry name" value="Ribonuclease H-like"/>
    <property type="match status" value="1"/>
</dbReference>
<dbReference type="AlphaFoldDB" id="A0A9P0CXB2"/>
<evidence type="ECO:0000313" key="2">
    <source>
        <dbReference type="EMBL" id="CAH1107940.1"/>
    </source>
</evidence>
<dbReference type="Proteomes" id="UP001153636">
    <property type="component" value="Chromosome 3"/>
</dbReference>
<gene>
    <name evidence="2" type="ORF">PSYICH_LOCUS9572</name>
</gene>
<dbReference type="Pfam" id="PF05699">
    <property type="entry name" value="Dimer_Tnp_hAT"/>
    <property type="match status" value="1"/>
</dbReference>
<dbReference type="OrthoDB" id="6778913at2759"/>
<feature type="domain" description="HAT C-terminal dimerisation" evidence="1">
    <location>
        <begin position="219"/>
        <end position="287"/>
    </location>
</feature>
<organism evidence="2 3">
    <name type="scientific">Psylliodes chrysocephalus</name>
    <dbReference type="NCBI Taxonomy" id="3402493"/>
    <lineage>
        <taxon>Eukaryota</taxon>
        <taxon>Metazoa</taxon>
        <taxon>Ecdysozoa</taxon>
        <taxon>Arthropoda</taxon>
        <taxon>Hexapoda</taxon>
        <taxon>Insecta</taxon>
        <taxon>Pterygota</taxon>
        <taxon>Neoptera</taxon>
        <taxon>Endopterygota</taxon>
        <taxon>Coleoptera</taxon>
        <taxon>Polyphaga</taxon>
        <taxon>Cucujiformia</taxon>
        <taxon>Chrysomeloidea</taxon>
        <taxon>Chrysomelidae</taxon>
        <taxon>Galerucinae</taxon>
        <taxon>Alticini</taxon>
        <taxon>Psylliodes</taxon>
    </lineage>
</organism>
<sequence length="347" mass="39273">MYKTQVLNSIFDGIRNAKKCTKNLVLLVTTRWGLHLFCLQSMAVCKESLQTLAVKEEAGNILGLDKKQTLLDDEIFWVCTESTKALVEPVVNWILKLESNEDTIHLCFKAFSEIQESLAKNLPLSVLQKNEGKNFMDKYLERKSYALTSIHKASCLLDSKAQGCYLSSEEQLDAIEYIVSFARSSHFSDDTISPIIDHEQLLVEIANYRAHEGMWAKDFIWTASQNVTPVVWWKGIIGQNNQLSKVAVKILSVPATSASTERTFSTFSAVHTKKRNKLTTPRAIKLTYIAHYWRTRNKAKTAVWDVPLDKNECPSTSSLTQVTESVQHFNMIVPEAEIPGLSGFQNY</sequence>
<proteinExistence type="predicted"/>
<accession>A0A9P0CXB2</accession>
<reference evidence="2" key="1">
    <citation type="submission" date="2022-01" db="EMBL/GenBank/DDBJ databases">
        <authorList>
            <person name="King R."/>
        </authorList>
    </citation>
    <scope>NUCLEOTIDE SEQUENCE</scope>
</reference>
<dbReference type="InterPro" id="IPR008906">
    <property type="entry name" value="HATC_C_dom"/>
</dbReference>
<keyword evidence="3" id="KW-1185">Reference proteome</keyword>
<evidence type="ECO:0000313" key="3">
    <source>
        <dbReference type="Proteomes" id="UP001153636"/>
    </source>
</evidence>
<name>A0A9P0CXB2_9CUCU</name>
<evidence type="ECO:0000259" key="1">
    <source>
        <dbReference type="Pfam" id="PF05699"/>
    </source>
</evidence>
<dbReference type="GO" id="GO:0046983">
    <property type="term" value="F:protein dimerization activity"/>
    <property type="evidence" value="ECO:0007669"/>
    <property type="project" value="InterPro"/>
</dbReference>
<dbReference type="EMBL" id="OV651815">
    <property type="protein sequence ID" value="CAH1107940.1"/>
    <property type="molecule type" value="Genomic_DNA"/>
</dbReference>